<dbReference type="GeneID" id="70252619"/>
<dbReference type="Proteomes" id="UP001201262">
    <property type="component" value="Unassembled WGS sequence"/>
</dbReference>
<organism evidence="2 3">
    <name type="scientific">Talaromyces proteolyticus</name>
    <dbReference type="NCBI Taxonomy" id="1131652"/>
    <lineage>
        <taxon>Eukaryota</taxon>
        <taxon>Fungi</taxon>
        <taxon>Dikarya</taxon>
        <taxon>Ascomycota</taxon>
        <taxon>Pezizomycotina</taxon>
        <taxon>Eurotiomycetes</taxon>
        <taxon>Eurotiomycetidae</taxon>
        <taxon>Eurotiales</taxon>
        <taxon>Trichocomaceae</taxon>
        <taxon>Talaromyces</taxon>
        <taxon>Talaromyces sect. Bacilispori</taxon>
    </lineage>
</organism>
<accession>A0AAD4KEQ0</accession>
<feature type="chain" id="PRO_5042220484" description="GPI anchored protein" evidence="1">
    <location>
        <begin position="18"/>
        <end position="252"/>
    </location>
</feature>
<comment type="caution">
    <text evidence="2">The sequence shown here is derived from an EMBL/GenBank/DDBJ whole genome shotgun (WGS) entry which is preliminary data.</text>
</comment>
<name>A0AAD4KEQ0_9EURO</name>
<evidence type="ECO:0000256" key="1">
    <source>
        <dbReference type="SAM" id="SignalP"/>
    </source>
</evidence>
<sequence length="252" mass="25777">MHVTFATFALYMSISFAQWNGMVIERRHLAIGRTLEARQDFNCTMESTCSECYGPGNVLCSDAGCFDPSQSQQCCADGSYCVAANNSCCGSVGGGVTGTDGAVATTAYNAYFSSLTASTNTAVPCLPTDTNEECCQKVGTYIKWCAGDWPNQSCYNPNSQTCCSDGVVCSGQNCCSLVSAVATTPNPTQATAPPSSSISSIAASTIFTPSTTATATATAASSTHTGGANSMDSTLKGSICIAIAAILATVAL</sequence>
<proteinExistence type="predicted"/>
<dbReference type="EMBL" id="JAJTJA010000015">
    <property type="protein sequence ID" value="KAH8689352.1"/>
    <property type="molecule type" value="Genomic_DNA"/>
</dbReference>
<protein>
    <recommendedName>
        <fullName evidence="4">GPI anchored protein</fullName>
    </recommendedName>
</protein>
<evidence type="ECO:0000313" key="3">
    <source>
        <dbReference type="Proteomes" id="UP001201262"/>
    </source>
</evidence>
<evidence type="ECO:0008006" key="4">
    <source>
        <dbReference type="Google" id="ProtNLM"/>
    </source>
</evidence>
<evidence type="ECO:0000313" key="2">
    <source>
        <dbReference type="EMBL" id="KAH8689352.1"/>
    </source>
</evidence>
<feature type="signal peptide" evidence="1">
    <location>
        <begin position="1"/>
        <end position="17"/>
    </location>
</feature>
<reference evidence="2" key="1">
    <citation type="submission" date="2021-12" db="EMBL/GenBank/DDBJ databases">
        <title>Convergent genome expansion in fungi linked to evolution of root-endophyte symbiosis.</title>
        <authorList>
            <consortium name="DOE Joint Genome Institute"/>
            <person name="Ke Y.-H."/>
            <person name="Bonito G."/>
            <person name="Liao H.-L."/>
            <person name="Looney B."/>
            <person name="Rojas-Flechas A."/>
            <person name="Nash J."/>
            <person name="Hameed K."/>
            <person name="Schadt C."/>
            <person name="Martin F."/>
            <person name="Crous P.W."/>
            <person name="Miettinen O."/>
            <person name="Magnuson J.K."/>
            <person name="Labbe J."/>
            <person name="Jacobson D."/>
            <person name="Doktycz M.J."/>
            <person name="Veneault-Fourrey C."/>
            <person name="Kuo A."/>
            <person name="Mondo S."/>
            <person name="Calhoun S."/>
            <person name="Riley R."/>
            <person name="Ohm R."/>
            <person name="LaButti K."/>
            <person name="Andreopoulos B."/>
            <person name="Pangilinan J."/>
            <person name="Nolan M."/>
            <person name="Tritt A."/>
            <person name="Clum A."/>
            <person name="Lipzen A."/>
            <person name="Daum C."/>
            <person name="Barry K."/>
            <person name="Grigoriev I.V."/>
            <person name="Vilgalys R."/>
        </authorList>
    </citation>
    <scope>NUCLEOTIDE SEQUENCE</scope>
    <source>
        <strain evidence="2">PMI_201</strain>
    </source>
</reference>
<dbReference type="AlphaFoldDB" id="A0AAD4KEQ0"/>
<keyword evidence="1" id="KW-0732">Signal</keyword>
<keyword evidence="3" id="KW-1185">Reference proteome</keyword>
<dbReference type="RefSeq" id="XP_046065706.1">
    <property type="nucleotide sequence ID" value="XM_046222332.1"/>
</dbReference>
<gene>
    <name evidence="2" type="ORF">BGW36DRAFT_466256</name>
</gene>